<sequence>MPPKTKKQITNLKNINASLNCFDNSGRYKGFLLICKELNLINENVQTKDISLDELRNLISQHTAFGGDNTRLEQLAMSFDNKVIFCPKFHCELNPVEGVFCDLKHYLWNRFWEAIEMYNYGASYQEVFESFFGTKSSSEISWYCFENYLGKIYVPNHLDLSDSQHLIMILKL</sequence>
<comment type="caution">
    <text evidence="1">The sequence shown here is derived from an EMBL/GenBank/DDBJ whole genome shotgun (WGS) entry which is preliminary data.</text>
</comment>
<reference evidence="1 2" key="1">
    <citation type="journal article" date="2018" name="Sci. Rep.">
        <title>Genomic signatures of local adaptation to the degree of environmental predictability in rotifers.</title>
        <authorList>
            <person name="Franch-Gras L."/>
            <person name="Hahn C."/>
            <person name="Garcia-Roger E.M."/>
            <person name="Carmona M.J."/>
            <person name="Serra M."/>
            <person name="Gomez A."/>
        </authorList>
    </citation>
    <scope>NUCLEOTIDE SEQUENCE [LARGE SCALE GENOMIC DNA]</scope>
    <source>
        <strain evidence="1">HYR1</strain>
    </source>
</reference>
<evidence type="ECO:0000313" key="2">
    <source>
        <dbReference type="Proteomes" id="UP000276133"/>
    </source>
</evidence>
<dbReference type="OrthoDB" id="6757964at2759"/>
<dbReference type="Proteomes" id="UP000276133">
    <property type="component" value="Unassembled WGS sequence"/>
</dbReference>
<dbReference type="EMBL" id="REGN01000240">
    <property type="protein sequence ID" value="RNA43298.1"/>
    <property type="molecule type" value="Genomic_DNA"/>
</dbReference>
<organism evidence="1 2">
    <name type="scientific">Brachionus plicatilis</name>
    <name type="common">Marine rotifer</name>
    <name type="synonym">Brachionus muelleri</name>
    <dbReference type="NCBI Taxonomy" id="10195"/>
    <lineage>
        <taxon>Eukaryota</taxon>
        <taxon>Metazoa</taxon>
        <taxon>Spiralia</taxon>
        <taxon>Gnathifera</taxon>
        <taxon>Rotifera</taxon>
        <taxon>Eurotatoria</taxon>
        <taxon>Monogononta</taxon>
        <taxon>Pseudotrocha</taxon>
        <taxon>Ploima</taxon>
        <taxon>Brachionidae</taxon>
        <taxon>Brachionus</taxon>
    </lineage>
</organism>
<keyword evidence="2" id="KW-1185">Reference proteome</keyword>
<name>A0A3M7T642_BRAPC</name>
<protein>
    <submittedName>
        <fullName evidence="1">Uncharacterized protein</fullName>
    </submittedName>
</protein>
<accession>A0A3M7T642</accession>
<gene>
    <name evidence="1" type="ORF">BpHYR1_004879</name>
</gene>
<evidence type="ECO:0000313" key="1">
    <source>
        <dbReference type="EMBL" id="RNA43298.1"/>
    </source>
</evidence>
<dbReference type="AlphaFoldDB" id="A0A3M7T642"/>
<proteinExistence type="predicted"/>